<feature type="non-terminal residue" evidence="1">
    <location>
        <position position="51"/>
    </location>
</feature>
<reference evidence="1" key="1">
    <citation type="submission" date="2022-07" db="EMBL/GenBank/DDBJ databases">
        <authorList>
            <person name="Trinca V."/>
            <person name="Uliana J.V.C."/>
            <person name="Torres T.T."/>
            <person name="Ward R.J."/>
            <person name="Monesi N."/>
        </authorList>
    </citation>
    <scope>NUCLEOTIDE SEQUENCE</scope>
    <source>
        <strain evidence="1">HSMRA1968</strain>
        <tissue evidence="1">Whole embryos</tissue>
    </source>
</reference>
<evidence type="ECO:0000313" key="1">
    <source>
        <dbReference type="EMBL" id="KAJ6633035.1"/>
    </source>
</evidence>
<evidence type="ECO:0000313" key="2">
    <source>
        <dbReference type="Proteomes" id="UP001151699"/>
    </source>
</evidence>
<comment type="caution">
    <text evidence="1">The sequence shown here is derived from an EMBL/GenBank/DDBJ whole genome shotgun (WGS) entry which is preliminary data.</text>
</comment>
<sequence>GIAEETDLAPTIKQIPELENFDSIGEDETNVNKFLNYWAMIHSDVHDNPSR</sequence>
<gene>
    <name evidence="1" type="ORF">Bhyg_15864</name>
</gene>
<dbReference type="EMBL" id="WJQU01002278">
    <property type="protein sequence ID" value="KAJ6633035.1"/>
    <property type="molecule type" value="Genomic_DNA"/>
</dbReference>
<proteinExistence type="predicted"/>
<dbReference type="AlphaFoldDB" id="A0A9Q0RV29"/>
<protein>
    <submittedName>
        <fullName evidence="1">Uncharacterized protein</fullName>
    </submittedName>
</protein>
<feature type="non-terminal residue" evidence="1">
    <location>
        <position position="1"/>
    </location>
</feature>
<keyword evidence="2" id="KW-1185">Reference proteome</keyword>
<accession>A0A9Q0RV29</accession>
<name>A0A9Q0RV29_9DIPT</name>
<dbReference type="Proteomes" id="UP001151699">
    <property type="component" value="Unassembled WGS sequence"/>
</dbReference>
<organism evidence="1 2">
    <name type="scientific">Pseudolycoriella hygida</name>
    <dbReference type="NCBI Taxonomy" id="35572"/>
    <lineage>
        <taxon>Eukaryota</taxon>
        <taxon>Metazoa</taxon>
        <taxon>Ecdysozoa</taxon>
        <taxon>Arthropoda</taxon>
        <taxon>Hexapoda</taxon>
        <taxon>Insecta</taxon>
        <taxon>Pterygota</taxon>
        <taxon>Neoptera</taxon>
        <taxon>Endopterygota</taxon>
        <taxon>Diptera</taxon>
        <taxon>Nematocera</taxon>
        <taxon>Sciaroidea</taxon>
        <taxon>Sciaridae</taxon>
        <taxon>Pseudolycoriella</taxon>
    </lineage>
</organism>